<evidence type="ECO:0000313" key="8">
    <source>
        <dbReference type="Proteomes" id="UP000887540"/>
    </source>
</evidence>
<dbReference type="WBParaSite" id="ACRNAN_scaffold2232.g18962.t1">
    <property type="protein sequence ID" value="ACRNAN_scaffold2232.g18962.t1"/>
    <property type="gene ID" value="ACRNAN_scaffold2232.g18962"/>
</dbReference>
<evidence type="ECO:0000256" key="4">
    <source>
        <dbReference type="ARBA" id="ARBA00023180"/>
    </source>
</evidence>
<keyword evidence="8" id="KW-1185">Reference proteome</keyword>
<evidence type="ECO:0000256" key="7">
    <source>
        <dbReference type="SAM" id="SignalP"/>
    </source>
</evidence>
<evidence type="ECO:0000256" key="5">
    <source>
        <dbReference type="ARBA" id="ARBA00023295"/>
    </source>
</evidence>
<dbReference type="Proteomes" id="UP000887540">
    <property type="component" value="Unplaced"/>
</dbReference>
<accession>A0A914DAM4</accession>
<keyword evidence="2 6" id="KW-0378">Hydrolase</keyword>
<dbReference type="PANTHER" id="PTHR31736:SF19">
    <property type="entry name" value="PECTIN LYASE SUPERFAMILY PROTEIN-RELATED"/>
    <property type="match status" value="1"/>
</dbReference>
<dbReference type="InterPro" id="IPR012334">
    <property type="entry name" value="Pectin_lyas_fold"/>
</dbReference>
<dbReference type="Gene3D" id="2.160.20.10">
    <property type="entry name" value="Single-stranded right-handed beta-helix, Pectin lyase-like"/>
    <property type="match status" value="1"/>
</dbReference>
<feature type="chain" id="PRO_5037687497" evidence="7">
    <location>
        <begin position="18"/>
        <end position="481"/>
    </location>
</feature>
<proteinExistence type="inferred from homology"/>
<dbReference type="SUPFAM" id="SSF51126">
    <property type="entry name" value="Pectin lyase-like"/>
    <property type="match status" value="1"/>
</dbReference>
<reference evidence="9" key="1">
    <citation type="submission" date="2022-11" db="UniProtKB">
        <authorList>
            <consortium name="WormBaseParasite"/>
        </authorList>
    </citation>
    <scope>IDENTIFICATION</scope>
</reference>
<dbReference type="InterPro" id="IPR011050">
    <property type="entry name" value="Pectin_lyase_fold/virulence"/>
</dbReference>
<evidence type="ECO:0000256" key="6">
    <source>
        <dbReference type="RuleBase" id="RU361169"/>
    </source>
</evidence>
<comment type="similarity">
    <text evidence="1 6">Belongs to the glycosyl hydrolase 28 family.</text>
</comment>
<keyword evidence="7" id="KW-0732">Signal</keyword>
<feature type="signal peptide" evidence="7">
    <location>
        <begin position="1"/>
        <end position="17"/>
    </location>
</feature>
<evidence type="ECO:0000256" key="3">
    <source>
        <dbReference type="ARBA" id="ARBA00023157"/>
    </source>
</evidence>
<protein>
    <submittedName>
        <fullName evidence="9">Glycoside hydrolase family 28 protein</fullName>
    </submittedName>
</protein>
<name>A0A914DAM4_9BILA</name>
<sequence length="481" mass="53929">MLIHFLWPVLFFHSAFSYYSIEDANPKAISNDTTNAVAHQNVLAMLDAFNSANTDPSPANRVVLLPAGKTFYFFNVTVTGVSNMTLRIEGTFAISNNITEWERILQMPKHINDEDHPSGLLIEYSTNIEVTGNVIGILDGQGHDWWDYFYKGTDNRPFLFRMKHSKNVEIHQIHLRNSPFWNIDFVDMDTVHIHDMDVYVDWPAQHAYAKKYGAWDAATDQPYPANTDGMDLRGKNFLVENVKIESGDDAVAIKPTNSYGNEQNCSVTGVCKNAVVGNIYSNCSQDMIIRNVITIHTVGLAVGSIPPDVGMNCIKNILFENIQHTLTPYRGFYIKTNPGNEGTGVVDNITVRNMFANGTQDTFLYIGPQQQQIPGTNGTGCSSKWPYESNECATQPLVNITNVYIENALAYNSHHMPGLIWCDPTNKCKNISLIGPFGLISNATFNSQSMLRQSTWSSQQVREKIPLAVVDYLTSDRFWGL</sequence>
<keyword evidence="3" id="KW-1015">Disulfide bond</keyword>
<dbReference type="PANTHER" id="PTHR31736">
    <property type="match status" value="1"/>
</dbReference>
<evidence type="ECO:0000256" key="2">
    <source>
        <dbReference type="ARBA" id="ARBA00022801"/>
    </source>
</evidence>
<evidence type="ECO:0000313" key="9">
    <source>
        <dbReference type="WBParaSite" id="ACRNAN_scaffold2232.g18962.t1"/>
    </source>
</evidence>
<dbReference type="InterPro" id="IPR000743">
    <property type="entry name" value="Glyco_hydro_28"/>
</dbReference>
<evidence type="ECO:0000256" key="1">
    <source>
        <dbReference type="ARBA" id="ARBA00008834"/>
    </source>
</evidence>
<dbReference type="GO" id="GO:0005975">
    <property type="term" value="P:carbohydrate metabolic process"/>
    <property type="evidence" value="ECO:0007669"/>
    <property type="project" value="InterPro"/>
</dbReference>
<keyword evidence="4" id="KW-0325">Glycoprotein</keyword>
<dbReference type="AlphaFoldDB" id="A0A914DAM4"/>
<dbReference type="GO" id="GO:0004650">
    <property type="term" value="F:polygalacturonase activity"/>
    <property type="evidence" value="ECO:0007669"/>
    <property type="project" value="InterPro"/>
</dbReference>
<dbReference type="Pfam" id="PF00295">
    <property type="entry name" value="Glyco_hydro_28"/>
    <property type="match status" value="1"/>
</dbReference>
<keyword evidence="5 6" id="KW-0326">Glycosidase</keyword>
<organism evidence="8 9">
    <name type="scientific">Acrobeloides nanus</name>
    <dbReference type="NCBI Taxonomy" id="290746"/>
    <lineage>
        <taxon>Eukaryota</taxon>
        <taxon>Metazoa</taxon>
        <taxon>Ecdysozoa</taxon>
        <taxon>Nematoda</taxon>
        <taxon>Chromadorea</taxon>
        <taxon>Rhabditida</taxon>
        <taxon>Tylenchina</taxon>
        <taxon>Cephalobomorpha</taxon>
        <taxon>Cephaloboidea</taxon>
        <taxon>Cephalobidae</taxon>
        <taxon>Acrobeloides</taxon>
    </lineage>
</organism>
<dbReference type="GO" id="GO:0046576">
    <property type="term" value="F:rhamnogalacturonan alpha-L-rhamnopyranosyl-(1-&gt;4)-alpha-D-galactopyranosyluronide lyase activity"/>
    <property type="evidence" value="ECO:0007669"/>
    <property type="project" value="UniProtKB-ARBA"/>
</dbReference>